<dbReference type="InterPro" id="IPR019277">
    <property type="entry name" value="DUF2304"/>
</dbReference>
<dbReference type="Pfam" id="PF10066">
    <property type="entry name" value="DUF2304"/>
    <property type="match status" value="1"/>
</dbReference>
<keyword evidence="1" id="KW-0812">Transmembrane</keyword>
<dbReference type="EMBL" id="CP070228">
    <property type="protein sequence ID" value="QRV02247.1"/>
    <property type="molecule type" value="Genomic_DNA"/>
</dbReference>
<evidence type="ECO:0000313" key="3">
    <source>
        <dbReference type="Proteomes" id="UP000602653"/>
    </source>
</evidence>
<feature type="transmembrane region" description="Helical" evidence="1">
    <location>
        <begin position="38"/>
        <end position="54"/>
    </location>
</feature>
<keyword evidence="1" id="KW-0472">Membrane</keyword>
<dbReference type="RefSeq" id="WP_204424594.1">
    <property type="nucleotide sequence ID" value="NZ_CP070228.1"/>
</dbReference>
<sequence>MMDTNQIIIKSILIISLLLVALAIVVPGRSARGQAIRHLAWLLGLAVGAFAVLFPQSTDIVASWLGIGRGTDLVLYMFIVFFMGFAVTTTAHARKAERTSTVLARKIAILEAELKKRGYVFPKDDSLDLSSDSAITDSDAE</sequence>
<organism evidence="2 3">
    <name type="scientific">Arcanobacterium phocisimile</name>
    <dbReference type="NCBI Taxonomy" id="1302235"/>
    <lineage>
        <taxon>Bacteria</taxon>
        <taxon>Bacillati</taxon>
        <taxon>Actinomycetota</taxon>
        <taxon>Actinomycetes</taxon>
        <taxon>Actinomycetales</taxon>
        <taxon>Actinomycetaceae</taxon>
        <taxon>Arcanobacterium</taxon>
    </lineage>
</organism>
<dbReference type="Proteomes" id="UP000602653">
    <property type="component" value="Chromosome"/>
</dbReference>
<reference evidence="2 3" key="1">
    <citation type="submission" date="2021-02" db="EMBL/GenBank/DDBJ databases">
        <title>Complete Genome Sequence of Arcanobacterium phocisimile strain DSM 26142T from a harbour seal.</title>
        <authorList>
            <person name="Borowiak M."/>
            <person name="Alssahen M."/>
            <person name="Malorny B."/>
            <person name="Laemmler C."/>
            <person name="Siebert U."/>
            <person name="Ploetz M."/>
            <person name="Abdulmawjood A."/>
        </authorList>
    </citation>
    <scope>NUCLEOTIDE SEQUENCE [LARGE SCALE GENOMIC DNA]</scope>
    <source>
        <strain evidence="2 3">DSM 26142</strain>
    </source>
</reference>
<name>A0ABX7IHF4_9ACTO</name>
<accession>A0ABX7IHF4</accession>
<keyword evidence="3" id="KW-1185">Reference proteome</keyword>
<evidence type="ECO:0000313" key="2">
    <source>
        <dbReference type="EMBL" id="QRV02247.1"/>
    </source>
</evidence>
<protein>
    <submittedName>
        <fullName evidence="2">DUF2304 domain-containing protein</fullName>
    </submittedName>
</protein>
<feature type="transmembrane region" description="Helical" evidence="1">
    <location>
        <begin position="6"/>
        <end position="26"/>
    </location>
</feature>
<gene>
    <name evidence="2" type="ORF">JTE88_00345</name>
</gene>
<feature type="transmembrane region" description="Helical" evidence="1">
    <location>
        <begin position="74"/>
        <end position="93"/>
    </location>
</feature>
<evidence type="ECO:0000256" key="1">
    <source>
        <dbReference type="SAM" id="Phobius"/>
    </source>
</evidence>
<proteinExistence type="predicted"/>
<keyword evidence="1" id="KW-1133">Transmembrane helix</keyword>